<evidence type="ECO:0000256" key="1">
    <source>
        <dbReference type="ARBA" id="ARBA00022723"/>
    </source>
</evidence>
<keyword evidence="5" id="KW-1133">Transmembrane helix</keyword>
<evidence type="ECO:0000256" key="5">
    <source>
        <dbReference type="SAM" id="Phobius"/>
    </source>
</evidence>
<keyword evidence="5" id="KW-0812">Transmembrane</keyword>
<protein>
    <recommendedName>
        <fullName evidence="6">RanBP2-type domain-containing protein</fullName>
    </recommendedName>
</protein>
<evidence type="ECO:0000313" key="7">
    <source>
        <dbReference type="EMBL" id="QSQ17613.1"/>
    </source>
</evidence>
<evidence type="ECO:0000256" key="4">
    <source>
        <dbReference type="SAM" id="MobiDB-lite"/>
    </source>
</evidence>
<dbReference type="PROSITE" id="PS50199">
    <property type="entry name" value="ZF_RANBP2_2"/>
    <property type="match status" value="1"/>
</dbReference>
<evidence type="ECO:0000256" key="2">
    <source>
        <dbReference type="ARBA" id="ARBA00022771"/>
    </source>
</evidence>
<evidence type="ECO:0000313" key="8">
    <source>
        <dbReference type="Proteomes" id="UP000663090"/>
    </source>
</evidence>
<feature type="compositionally biased region" description="Pro residues" evidence="4">
    <location>
        <begin position="93"/>
        <end position="106"/>
    </location>
</feature>
<evidence type="ECO:0000256" key="3">
    <source>
        <dbReference type="ARBA" id="ARBA00022833"/>
    </source>
</evidence>
<name>A0ABX7NG16_9BACT</name>
<organism evidence="7 8">
    <name type="scientific">Myxococcus landrumensis</name>
    <dbReference type="NCBI Taxonomy" id="2813577"/>
    <lineage>
        <taxon>Bacteria</taxon>
        <taxon>Pseudomonadati</taxon>
        <taxon>Myxococcota</taxon>
        <taxon>Myxococcia</taxon>
        <taxon>Myxococcales</taxon>
        <taxon>Cystobacterineae</taxon>
        <taxon>Myxococcaceae</taxon>
        <taxon>Myxococcus</taxon>
    </lineage>
</organism>
<gene>
    <name evidence="7" type="ORF">JY572_16900</name>
</gene>
<dbReference type="PROSITE" id="PS01358">
    <property type="entry name" value="ZF_RANBP2_1"/>
    <property type="match status" value="1"/>
</dbReference>
<dbReference type="EMBL" id="CP071091">
    <property type="protein sequence ID" value="QSQ17613.1"/>
    <property type="molecule type" value="Genomic_DNA"/>
</dbReference>
<keyword evidence="5" id="KW-0472">Membrane</keyword>
<sequence>MSERHIEMFWRCSSCNHRNLGRHQVCQQCKNAKDGSEEYEMPEDPASAVSVTDEALLRMATAGPNWRCAYCESDQRAFDGGCKNCGAASPGPTEEPPQPAPAPPPEVPKRKRLPWYVWALIIGVLACCPCFVCSSGALKEKPQALQVKAVTWEHTVSVERYRLTGKEGFAEDRPDGALQVKTLGNRHHHDEKILTGYETVYYTEKRQDGYTTESYKDKEACGEDCSRTPKKCKETCTSNKNGFATCKETCTGGEERCTTRYCTVKKTRQVPRYVDERRSRKEPRYRSEPREAPWFAWKEWTWSHDRDVKARGNTLATHWPSEAELKPAQALLNGEKERDTRNGAYSVVFQGAEAKPDVTYAPKSLEEFQRFGIGSTHNVQEKDGQVSIVVEEKPAASAPAK</sequence>
<keyword evidence="1" id="KW-0479">Metal-binding</keyword>
<evidence type="ECO:0000259" key="6">
    <source>
        <dbReference type="PROSITE" id="PS50199"/>
    </source>
</evidence>
<feature type="domain" description="RanBP2-type" evidence="6">
    <location>
        <begin position="10"/>
        <end position="35"/>
    </location>
</feature>
<feature type="region of interest" description="Disordered" evidence="4">
    <location>
        <begin position="87"/>
        <end position="107"/>
    </location>
</feature>
<dbReference type="RefSeq" id="WP_206719232.1">
    <property type="nucleotide sequence ID" value="NZ_CP071091.1"/>
</dbReference>
<dbReference type="Proteomes" id="UP000663090">
    <property type="component" value="Chromosome"/>
</dbReference>
<keyword evidence="3" id="KW-0862">Zinc</keyword>
<reference evidence="7 8" key="1">
    <citation type="submission" date="2021-02" db="EMBL/GenBank/DDBJ databases">
        <title>De Novo genome assembly of isolated myxobacteria.</title>
        <authorList>
            <person name="Stevens D.C."/>
        </authorList>
    </citation>
    <scope>NUCLEOTIDE SEQUENCE [LARGE SCALE GENOMIC DNA]</scope>
    <source>
        <strain evidence="7 8">SCHIC003</strain>
    </source>
</reference>
<dbReference type="InterPro" id="IPR001876">
    <property type="entry name" value="Znf_RanBP2"/>
</dbReference>
<feature type="transmembrane region" description="Helical" evidence="5">
    <location>
        <begin position="115"/>
        <end position="138"/>
    </location>
</feature>
<keyword evidence="2" id="KW-0863">Zinc-finger</keyword>
<keyword evidence="8" id="KW-1185">Reference proteome</keyword>
<accession>A0ABX7NG16</accession>
<proteinExistence type="predicted"/>